<dbReference type="PANTHER" id="PTHR24276">
    <property type="entry name" value="POLYSERASE-RELATED"/>
    <property type="match status" value="1"/>
</dbReference>
<keyword evidence="7 10" id="KW-0720">Serine protease</keyword>
<evidence type="ECO:0000256" key="10">
    <source>
        <dbReference type="RuleBase" id="RU363034"/>
    </source>
</evidence>
<comment type="similarity">
    <text evidence="2">Belongs to the peptidase S1 family.</text>
</comment>
<dbReference type="InterPro" id="IPR009003">
    <property type="entry name" value="Peptidase_S1_PA"/>
</dbReference>
<keyword evidence="8" id="KW-0865">Zymogen</keyword>
<dbReference type="InterPro" id="IPR001314">
    <property type="entry name" value="Peptidase_S1A"/>
</dbReference>
<comment type="caution">
    <text evidence="13">The sequence shown here is derived from an EMBL/GenBank/DDBJ whole genome shotgun (WGS) entry which is preliminary data.</text>
</comment>
<dbReference type="FunFam" id="2.40.10.10:FF:000146">
    <property type="entry name" value="Serine protease 53"/>
    <property type="match status" value="1"/>
</dbReference>
<dbReference type="GO" id="GO:0004252">
    <property type="term" value="F:serine-type endopeptidase activity"/>
    <property type="evidence" value="ECO:0007669"/>
    <property type="project" value="InterPro"/>
</dbReference>
<dbReference type="PANTHER" id="PTHR24276:SF91">
    <property type="entry name" value="AT26814P-RELATED"/>
    <property type="match status" value="1"/>
</dbReference>
<evidence type="ECO:0000256" key="3">
    <source>
        <dbReference type="ARBA" id="ARBA00022525"/>
    </source>
</evidence>
<feature type="chain" id="PRO_5035418946" description="Peptidase S1 domain-containing protein" evidence="11">
    <location>
        <begin position="21"/>
        <end position="287"/>
    </location>
</feature>
<evidence type="ECO:0000256" key="8">
    <source>
        <dbReference type="ARBA" id="ARBA00023145"/>
    </source>
</evidence>
<evidence type="ECO:0000256" key="7">
    <source>
        <dbReference type="ARBA" id="ARBA00022825"/>
    </source>
</evidence>
<dbReference type="SMART" id="SM00020">
    <property type="entry name" value="Tryp_SPc"/>
    <property type="match status" value="1"/>
</dbReference>
<evidence type="ECO:0000259" key="12">
    <source>
        <dbReference type="PROSITE" id="PS50240"/>
    </source>
</evidence>
<accession>A0A8K0C809</accession>
<evidence type="ECO:0000256" key="1">
    <source>
        <dbReference type="ARBA" id="ARBA00004613"/>
    </source>
</evidence>
<evidence type="ECO:0000256" key="6">
    <source>
        <dbReference type="ARBA" id="ARBA00022801"/>
    </source>
</evidence>
<dbReference type="PROSITE" id="PS50240">
    <property type="entry name" value="TRYPSIN_DOM"/>
    <property type="match status" value="1"/>
</dbReference>
<dbReference type="InterPro" id="IPR001254">
    <property type="entry name" value="Trypsin_dom"/>
</dbReference>
<evidence type="ECO:0000256" key="5">
    <source>
        <dbReference type="ARBA" id="ARBA00022729"/>
    </source>
</evidence>
<dbReference type="PRINTS" id="PR00722">
    <property type="entry name" value="CHYMOTRYPSIN"/>
</dbReference>
<evidence type="ECO:0000313" key="14">
    <source>
        <dbReference type="Proteomes" id="UP000801492"/>
    </source>
</evidence>
<dbReference type="EMBL" id="VTPC01091079">
    <property type="protein sequence ID" value="KAF2879753.1"/>
    <property type="molecule type" value="Genomic_DNA"/>
</dbReference>
<dbReference type="AlphaFoldDB" id="A0A8K0C809"/>
<dbReference type="PROSITE" id="PS00135">
    <property type="entry name" value="TRYPSIN_SER"/>
    <property type="match status" value="1"/>
</dbReference>
<dbReference type="InterPro" id="IPR033116">
    <property type="entry name" value="TRYPSIN_SER"/>
</dbReference>
<keyword evidence="5 11" id="KW-0732">Signal</keyword>
<organism evidence="13 14">
    <name type="scientific">Ignelater luminosus</name>
    <name type="common">Cucubano</name>
    <name type="synonym">Pyrophorus luminosus</name>
    <dbReference type="NCBI Taxonomy" id="2038154"/>
    <lineage>
        <taxon>Eukaryota</taxon>
        <taxon>Metazoa</taxon>
        <taxon>Ecdysozoa</taxon>
        <taxon>Arthropoda</taxon>
        <taxon>Hexapoda</taxon>
        <taxon>Insecta</taxon>
        <taxon>Pterygota</taxon>
        <taxon>Neoptera</taxon>
        <taxon>Endopterygota</taxon>
        <taxon>Coleoptera</taxon>
        <taxon>Polyphaga</taxon>
        <taxon>Elateriformia</taxon>
        <taxon>Elateroidea</taxon>
        <taxon>Elateridae</taxon>
        <taxon>Agrypninae</taxon>
        <taxon>Pyrophorini</taxon>
        <taxon>Ignelater</taxon>
    </lineage>
</organism>
<dbReference type="GO" id="GO:0006508">
    <property type="term" value="P:proteolysis"/>
    <property type="evidence" value="ECO:0007669"/>
    <property type="project" value="UniProtKB-KW"/>
</dbReference>
<keyword evidence="4 10" id="KW-0645">Protease</keyword>
<keyword evidence="14" id="KW-1185">Reference proteome</keyword>
<protein>
    <recommendedName>
        <fullName evidence="12">Peptidase S1 domain-containing protein</fullName>
    </recommendedName>
</protein>
<keyword evidence="3" id="KW-0964">Secreted</keyword>
<dbReference type="InterPro" id="IPR050430">
    <property type="entry name" value="Peptidase_S1"/>
</dbReference>
<dbReference type="CDD" id="cd00190">
    <property type="entry name" value="Tryp_SPc"/>
    <property type="match status" value="1"/>
</dbReference>
<sequence length="287" mass="31322">MKIVSVLLFGIICVQHQTSAASFGGHEGFFGIGRNTFDTRVIGGSNAERHQFPYMVALHNQGRHTCGASVVSPTWVVTAAHCCDKNMGLNCATTQVVAGQLHQFENHLDVQKASVAKVVIHPQYYYNGTFIDHDITLLKLASKLVFSVAVQPVKLPSANQVFTQGWLSGWGVYQRPPTLPVTLQYLKMDVITNNECDEILKHFEPYEQLPLIDSMVCAMPPSKGPETGCNGDSGGPLADDGVLIGVTSWAVNCGTYKENAPTVFTVVNKYLDFINAHVDDLPLRDGN</sequence>
<evidence type="ECO:0000256" key="9">
    <source>
        <dbReference type="ARBA" id="ARBA00023157"/>
    </source>
</evidence>
<evidence type="ECO:0000256" key="4">
    <source>
        <dbReference type="ARBA" id="ARBA00022670"/>
    </source>
</evidence>
<proteinExistence type="inferred from homology"/>
<dbReference type="Gene3D" id="2.40.10.10">
    <property type="entry name" value="Trypsin-like serine proteases"/>
    <property type="match status" value="1"/>
</dbReference>
<evidence type="ECO:0000313" key="13">
    <source>
        <dbReference type="EMBL" id="KAF2879753.1"/>
    </source>
</evidence>
<evidence type="ECO:0000256" key="11">
    <source>
        <dbReference type="SAM" id="SignalP"/>
    </source>
</evidence>
<dbReference type="InterPro" id="IPR043504">
    <property type="entry name" value="Peptidase_S1_PA_chymotrypsin"/>
</dbReference>
<dbReference type="GO" id="GO:0005576">
    <property type="term" value="C:extracellular region"/>
    <property type="evidence" value="ECO:0007669"/>
    <property type="project" value="UniProtKB-SubCell"/>
</dbReference>
<dbReference type="PROSITE" id="PS00134">
    <property type="entry name" value="TRYPSIN_HIS"/>
    <property type="match status" value="1"/>
</dbReference>
<dbReference type="OrthoDB" id="10061449at2759"/>
<dbReference type="InterPro" id="IPR018114">
    <property type="entry name" value="TRYPSIN_HIS"/>
</dbReference>
<gene>
    <name evidence="13" type="ORF">ILUMI_26418</name>
</gene>
<comment type="subcellular location">
    <subcellularLocation>
        <location evidence="1">Secreted</location>
    </subcellularLocation>
</comment>
<dbReference type="Pfam" id="PF00089">
    <property type="entry name" value="Trypsin"/>
    <property type="match status" value="1"/>
</dbReference>
<evidence type="ECO:0000256" key="2">
    <source>
        <dbReference type="ARBA" id="ARBA00007664"/>
    </source>
</evidence>
<feature type="signal peptide" evidence="11">
    <location>
        <begin position="1"/>
        <end position="20"/>
    </location>
</feature>
<feature type="domain" description="Peptidase S1" evidence="12">
    <location>
        <begin position="41"/>
        <end position="279"/>
    </location>
</feature>
<name>A0A8K0C809_IGNLU</name>
<keyword evidence="9" id="KW-1015">Disulfide bond</keyword>
<dbReference type="SUPFAM" id="SSF50494">
    <property type="entry name" value="Trypsin-like serine proteases"/>
    <property type="match status" value="1"/>
</dbReference>
<reference evidence="13" key="1">
    <citation type="submission" date="2019-08" db="EMBL/GenBank/DDBJ databases">
        <title>The genome of the North American firefly Photinus pyralis.</title>
        <authorList>
            <consortium name="Photinus pyralis genome working group"/>
            <person name="Fallon T.R."/>
            <person name="Sander Lower S.E."/>
            <person name="Weng J.-K."/>
        </authorList>
    </citation>
    <scope>NUCLEOTIDE SEQUENCE</scope>
    <source>
        <strain evidence="13">TRF0915ILg1</strain>
        <tissue evidence="13">Whole body</tissue>
    </source>
</reference>
<keyword evidence="6 10" id="KW-0378">Hydrolase</keyword>
<dbReference type="Proteomes" id="UP000801492">
    <property type="component" value="Unassembled WGS sequence"/>
</dbReference>